<dbReference type="InterPro" id="IPR023772">
    <property type="entry name" value="DNA-bd_HTH_TetR-type_CS"/>
</dbReference>
<dbReference type="Gene3D" id="1.10.357.10">
    <property type="entry name" value="Tetracycline Repressor, domain 2"/>
    <property type="match status" value="1"/>
</dbReference>
<keyword evidence="3 5" id="KW-0238">DNA-binding</keyword>
<dbReference type="SUPFAM" id="SSF46689">
    <property type="entry name" value="Homeodomain-like"/>
    <property type="match status" value="1"/>
</dbReference>
<dbReference type="InterPro" id="IPR050109">
    <property type="entry name" value="HTH-type_TetR-like_transc_reg"/>
</dbReference>
<keyword evidence="2" id="KW-0805">Transcription regulation</keyword>
<sequence>MSEEHLERRRQQILDAARACFIRKGFHETSMQDIFAEANLSAGAVYRYFKSKTEIVEAIAAEALSVLGAVLHEIAAEQPPPSPDEAVERVATKVVEIGESHLGTFVLAPHAWALAMRDAGFKEYVQGAMAPVRALWTTYAENLRDAGRIPQDADPDAVGRTLLALLPGFIIQRGILGDVSPETLGEGLHALMSVAPTSARPS</sequence>
<evidence type="ECO:0000313" key="8">
    <source>
        <dbReference type="Proteomes" id="UP001165124"/>
    </source>
</evidence>
<evidence type="ECO:0000313" key="7">
    <source>
        <dbReference type="EMBL" id="GLW62793.1"/>
    </source>
</evidence>
<accession>A0A9W6UUF4</accession>
<dbReference type="PANTHER" id="PTHR30055">
    <property type="entry name" value="HTH-TYPE TRANSCRIPTIONAL REGULATOR RUTR"/>
    <property type="match status" value="1"/>
</dbReference>
<evidence type="ECO:0000259" key="6">
    <source>
        <dbReference type="PROSITE" id="PS50977"/>
    </source>
</evidence>
<protein>
    <submittedName>
        <fullName evidence="7">Transcriptional regulator, TetR family protein</fullName>
    </submittedName>
</protein>
<reference evidence="7" key="1">
    <citation type="submission" date="2023-02" db="EMBL/GenBank/DDBJ databases">
        <title>Actinomadura rubrobrunea NBRC 14622.</title>
        <authorList>
            <person name="Ichikawa N."/>
            <person name="Sato H."/>
            <person name="Tonouchi N."/>
        </authorList>
    </citation>
    <scope>NUCLEOTIDE SEQUENCE</scope>
    <source>
        <strain evidence="7">NBRC 14622</strain>
    </source>
</reference>
<keyword evidence="1" id="KW-0678">Repressor</keyword>
<dbReference type="GO" id="GO:0003700">
    <property type="term" value="F:DNA-binding transcription factor activity"/>
    <property type="evidence" value="ECO:0007669"/>
    <property type="project" value="TreeGrafter"/>
</dbReference>
<dbReference type="InterPro" id="IPR009057">
    <property type="entry name" value="Homeodomain-like_sf"/>
</dbReference>
<evidence type="ECO:0000256" key="1">
    <source>
        <dbReference type="ARBA" id="ARBA00022491"/>
    </source>
</evidence>
<dbReference type="GO" id="GO:0045892">
    <property type="term" value="P:negative regulation of DNA-templated transcription"/>
    <property type="evidence" value="ECO:0007669"/>
    <property type="project" value="UniProtKB-ARBA"/>
</dbReference>
<dbReference type="FunFam" id="1.10.10.60:FF:000141">
    <property type="entry name" value="TetR family transcriptional regulator"/>
    <property type="match status" value="1"/>
</dbReference>
<keyword evidence="8" id="KW-1185">Reference proteome</keyword>
<proteinExistence type="predicted"/>
<gene>
    <name evidence="7" type="ORF">Arub01_10370</name>
</gene>
<dbReference type="InterPro" id="IPR036271">
    <property type="entry name" value="Tet_transcr_reg_TetR-rel_C_sf"/>
</dbReference>
<comment type="caution">
    <text evidence="7">The sequence shown here is derived from an EMBL/GenBank/DDBJ whole genome shotgun (WGS) entry which is preliminary data.</text>
</comment>
<dbReference type="PROSITE" id="PS50977">
    <property type="entry name" value="HTH_TETR_2"/>
    <property type="match status" value="1"/>
</dbReference>
<evidence type="ECO:0000256" key="2">
    <source>
        <dbReference type="ARBA" id="ARBA00023015"/>
    </source>
</evidence>
<dbReference type="Pfam" id="PF00440">
    <property type="entry name" value="TetR_N"/>
    <property type="match status" value="1"/>
</dbReference>
<dbReference type="SUPFAM" id="SSF48498">
    <property type="entry name" value="Tetracyclin repressor-like, C-terminal domain"/>
    <property type="match status" value="1"/>
</dbReference>
<dbReference type="GO" id="GO:0000976">
    <property type="term" value="F:transcription cis-regulatory region binding"/>
    <property type="evidence" value="ECO:0007669"/>
    <property type="project" value="TreeGrafter"/>
</dbReference>
<feature type="domain" description="HTH tetR-type" evidence="6">
    <location>
        <begin position="7"/>
        <end position="67"/>
    </location>
</feature>
<dbReference type="Pfam" id="PF13977">
    <property type="entry name" value="TetR_C_6"/>
    <property type="match status" value="1"/>
</dbReference>
<organism evidence="7 8">
    <name type="scientific">Actinomadura rubrobrunea</name>
    <dbReference type="NCBI Taxonomy" id="115335"/>
    <lineage>
        <taxon>Bacteria</taxon>
        <taxon>Bacillati</taxon>
        <taxon>Actinomycetota</taxon>
        <taxon>Actinomycetes</taxon>
        <taxon>Streptosporangiales</taxon>
        <taxon>Thermomonosporaceae</taxon>
        <taxon>Actinomadura</taxon>
    </lineage>
</organism>
<dbReference type="EMBL" id="BSRZ01000001">
    <property type="protein sequence ID" value="GLW62793.1"/>
    <property type="molecule type" value="Genomic_DNA"/>
</dbReference>
<keyword evidence="4" id="KW-0804">Transcription</keyword>
<dbReference type="InterPro" id="IPR039538">
    <property type="entry name" value="BetI_C"/>
</dbReference>
<feature type="DNA-binding region" description="H-T-H motif" evidence="5">
    <location>
        <begin position="30"/>
        <end position="49"/>
    </location>
</feature>
<evidence type="ECO:0000256" key="3">
    <source>
        <dbReference type="ARBA" id="ARBA00023125"/>
    </source>
</evidence>
<dbReference type="PROSITE" id="PS01081">
    <property type="entry name" value="HTH_TETR_1"/>
    <property type="match status" value="1"/>
</dbReference>
<dbReference type="InterPro" id="IPR001647">
    <property type="entry name" value="HTH_TetR"/>
</dbReference>
<evidence type="ECO:0000256" key="4">
    <source>
        <dbReference type="ARBA" id="ARBA00023163"/>
    </source>
</evidence>
<dbReference type="AlphaFoldDB" id="A0A9W6UUF4"/>
<name>A0A9W6UUF4_9ACTN</name>
<dbReference type="PANTHER" id="PTHR30055:SF229">
    <property type="entry name" value="HTH-TYPE TRANSCRIPTIONAL REPRESSOR RV1474C"/>
    <property type="match status" value="1"/>
</dbReference>
<evidence type="ECO:0000256" key="5">
    <source>
        <dbReference type="PROSITE-ProRule" id="PRU00335"/>
    </source>
</evidence>
<dbReference type="PRINTS" id="PR00455">
    <property type="entry name" value="HTHTETR"/>
</dbReference>
<dbReference type="Proteomes" id="UP001165124">
    <property type="component" value="Unassembled WGS sequence"/>
</dbReference>